<dbReference type="Proteomes" id="UP000887116">
    <property type="component" value="Unassembled WGS sequence"/>
</dbReference>
<dbReference type="AlphaFoldDB" id="A0A8X6HWA4"/>
<proteinExistence type="predicted"/>
<accession>A0A8X6HWA4</accession>
<organism evidence="1 2">
    <name type="scientific">Trichonephila clavata</name>
    <name type="common">Joro spider</name>
    <name type="synonym">Nephila clavata</name>
    <dbReference type="NCBI Taxonomy" id="2740835"/>
    <lineage>
        <taxon>Eukaryota</taxon>
        <taxon>Metazoa</taxon>
        <taxon>Ecdysozoa</taxon>
        <taxon>Arthropoda</taxon>
        <taxon>Chelicerata</taxon>
        <taxon>Arachnida</taxon>
        <taxon>Araneae</taxon>
        <taxon>Araneomorphae</taxon>
        <taxon>Entelegynae</taxon>
        <taxon>Araneoidea</taxon>
        <taxon>Nephilidae</taxon>
        <taxon>Trichonephila</taxon>
    </lineage>
</organism>
<name>A0A8X6HWA4_TRICU</name>
<keyword evidence="2" id="KW-1185">Reference proteome</keyword>
<comment type="caution">
    <text evidence="1">The sequence shown here is derived from an EMBL/GenBank/DDBJ whole genome shotgun (WGS) entry which is preliminary data.</text>
</comment>
<sequence>MNFTKHNEHPELLRQLALEVIDNIPSQALVLYSDGGRTGSGVFMRTNTEKFRYRFRNPDNSSVFRSELVDIREALNLALGNRASDTWILIDSKSSVQFLYLKDILESALPGLLCHVPWIMDIVV</sequence>
<reference evidence="1" key="1">
    <citation type="submission" date="2020-07" db="EMBL/GenBank/DDBJ databases">
        <title>Multicomponent nature underlies the extraordinary mechanical properties of spider dragline silk.</title>
        <authorList>
            <person name="Kono N."/>
            <person name="Nakamura H."/>
            <person name="Mori M."/>
            <person name="Yoshida Y."/>
            <person name="Ohtoshi R."/>
            <person name="Malay A.D."/>
            <person name="Moran D.A.P."/>
            <person name="Tomita M."/>
            <person name="Numata K."/>
            <person name="Arakawa K."/>
        </authorList>
    </citation>
    <scope>NUCLEOTIDE SEQUENCE</scope>
</reference>
<protein>
    <submittedName>
        <fullName evidence="1">RNase H domain-containing protein</fullName>
    </submittedName>
</protein>
<dbReference type="InterPro" id="IPR012337">
    <property type="entry name" value="RNaseH-like_sf"/>
</dbReference>
<gene>
    <name evidence="1" type="primary">AVEN_122941_1</name>
    <name evidence="1" type="ORF">TNCT_155141</name>
</gene>
<dbReference type="OrthoDB" id="6433690at2759"/>
<dbReference type="EMBL" id="BMAO01019480">
    <property type="protein sequence ID" value="GFR30828.1"/>
    <property type="molecule type" value="Genomic_DNA"/>
</dbReference>
<dbReference type="SUPFAM" id="SSF53098">
    <property type="entry name" value="Ribonuclease H-like"/>
    <property type="match status" value="1"/>
</dbReference>
<evidence type="ECO:0000313" key="1">
    <source>
        <dbReference type="EMBL" id="GFR30828.1"/>
    </source>
</evidence>
<evidence type="ECO:0000313" key="2">
    <source>
        <dbReference type="Proteomes" id="UP000887116"/>
    </source>
</evidence>